<comment type="similarity">
    <text evidence="1">Belongs to the IS150/IS1296 orfA family.</text>
</comment>
<dbReference type="InterPro" id="IPR010921">
    <property type="entry name" value="Trp_repressor/repl_initiator"/>
</dbReference>
<dbReference type="AlphaFoldDB" id="A0A6N9JWD3"/>
<dbReference type="GO" id="GO:0043565">
    <property type="term" value="F:sequence-specific DNA binding"/>
    <property type="evidence" value="ECO:0007669"/>
    <property type="project" value="InterPro"/>
</dbReference>
<dbReference type="InterPro" id="IPR052057">
    <property type="entry name" value="IS150/IS1296_orfA-like"/>
</dbReference>
<accession>A0A6N9JWD3</accession>
<dbReference type="InterPro" id="IPR055247">
    <property type="entry name" value="InsJ-like_HTH"/>
</dbReference>
<name>A0A6N9JWD3_9FIRM</name>
<evidence type="ECO:0000256" key="2">
    <source>
        <dbReference type="SAM" id="MobiDB-lite"/>
    </source>
</evidence>
<dbReference type="EMBL" id="WWSH01000008">
    <property type="protein sequence ID" value="MZK10846.1"/>
    <property type="molecule type" value="Genomic_DNA"/>
</dbReference>
<organism evidence="4 5">
    <name type="scientific">Dorea longicatena</name>
    <dbReference type="NCBI Taxonomy" id="88431"/>
    <lineage>
        <taxon>Bacteria</taxon>
        <taxon>Bacillati</taxon>
        <taxon>Bacillota</taxon>
        <taxon>Clostridia</taxon>
        <taxon>Lachnospirales</taxon>
        <taxon>Lachnospiraceae</taxon>
        <taxon>Dorea</taxon>
    </lineage>
</organism>
<evidence type="ECO:0000313" key="4">
    <source>
        <dbReference type="EMBL" id="MZK10846.1"/>
    </source>
</evidence>
<feature type="domain" description="Insertion element IS150 protein InsJ-like helix-turn-helix" evidence="3">
    <location>
        <begin position="12"/>
        <end position="60"/>
    </location>
</feature>
<dbReference type="SUPFAM" id="SSF48295">
    <property type="entry name" value="TrpR-like"/>
    <property type="match status" value="2"/>
</dbReference>
<feature type="region of interest" description="Disordered" evidence="2">
    <location>
        <begin position="177"/>
        <end position="196"/>
    </location>
</feature>
<dbReference type="Proteomes" id="UP000449249">
    <property type="component" value="Unassembled WGS sequence"/>
</dbReference>
<evidence type="ECO:0000256" key="1">
    <source>
        <dbReference type="ARBA" id="ARBA00038232"/>
    </source>
</evidence>
<dbReference type="Gene3D" id="1.10.10.10">
    <property type="entry name" value="Winged helix-like DNA-binding domain superfamily/Winged helix DNA-binding domain"/>
    <property type="match status" value="2"/>
</dbReference>
<dbReference type="PANTHER" id="PTHR33795:SF1">
    <property type="entry name" value="INSERTION ELEMENT IS150 PROTEIN INSJ"/>
    <property type="match status" value="1"/>
</dbReference>
<proteinExistence type="inferred from homology"/>
<sequence length="227" mass="26469">MSLKGKIPPEVKIQAVEDYLAIRKGSTQIREELGIRLSTFQAWLRKYQTEGPAGLHPKKGFTSYPSSLKLAAVEDYLSGEGSLDAMCRKYGISSHAVLQQWITLYNQGHRDFKTRRAQEESGMAEKKKLSYEEKLQAVLYCIGHRLDYRQASEQYKITYQQIYNWVKKYQEQGETGLLDRRGKRRPPAEYSEEEKAAAKLRKLEVENRRLQMENDFLKKLNELEGRR</sequence>
<protein>
    <submittedName>
        <fullName evidence="4">Helix-turn-helix domain-containing protein</fullName>
    </submittedName>
</protein>
<dbReference type="RefSeq" id="WP_161170327.1">
    <property type="nucleotide sequence ID" value="NZ_WWSF01000007.1"/>
</dbReference>
<dbReference type="PANTHER" id="PTHR33795">
    <property type="entry name" value="INSERTION ELEMENT IS150 PROTEIN INSJ"/>
    <property type="match status" value="1"/>
</dbReference>
<feature type="domain" description="Insertion element IS150 protein InsJ-like helix-turn-helix" evidence="3">
    <location>
        <begin position="133"/>
        <end position="185"/>
    </location>
</feature>
<reference evidence="4 5" key="1">
    <citation type="journal article" date="2019" name="Nat. Med.">
        <title>A library of human gut bacterial isolates paired with longitudinal multiomics data enables mechanistic microbiome research.</title>
        <authorList>
            <person name="Poyet M."/>
            <person name="Groussin M."/>
            <person name="Gibbons S.M."/>
            <person name="Avila-Pacheco J."/>
            <person name="Jiang X."/>
            <person name="Kearney S.M."/>
            <person name="Perrotta A.R."/>
            <person name="Berdy B."/>
            <person name="Zhao S."/>
            <person name="Lieberman T.D."/>
            <person name="Swanson P.K."/>
            <person name="Smith M."/>
            <person name="Roesemann S."/>
            <person name="Alexander J.E."/>
            <person name="Rich S.A."/>
            <person name="Livny J."/>
            <person name="Vlamakis H."/>
            <person name="Clish C."/>
            <person name="Bullock K."/>
            <person name="Deik A."/>
            <person name="Scott J."/>
            <person name="Pierce K.A."/>
            <person name="Xavier R.J."/>
            <person name="Alm E.J."/>
        </authorList>
    </citation>
    <scope>NUCLEOTIDE SEQUENCE [LARGE SCALE GENOMIC DNA]</scope>
    <source>
        <strain evidence="4 5">BIOML-A1</strain>
    </source>
</reference>
<dbReference type="InterPro" id="IPR036388">
    <property type="entry name" value="WH-like_DNA-bd_sf"/>
</dbReference>
<comment type="caution">
    <text evidence="4">The sequence shown here is derived from an EMBL/GenBank/DDBJ whole genome shotgun (WGS) entry which is preliminary data.</text>
</comment>
<feature type="domain" description="Insertion element IS150 protein InsJ-like helix-turn-helix" evidence="3">
    <location>
        <begin position="69"/>
        <end position="108"/>
    </location>
</feature>
<dbReference type="SUPFAM" id="SSF46689">
    <property type="entry name" value="Homeodomain-like"/>
    <property type="match status" value="1"/>
</dbReference>
<dbReference type="InterPro" id="IPR009057">
    <property type="entry name" value="Homeodomain-like_sf"/>
</dbReference>
<gene>
    <name evidence="4" type="ORF">GT576_10985</name>
</gene>
<evidence type="ECO:0000259" key="3">
    <source>
        <dbReference type="Pfam" id="PF13518"/>
    </source>
</evidence>
<evidence type="ECO:0000313" key="5">
    <source>
        <dbReference type="Proteomes" id="UP000449249"/>
    </source>
</evidence>
<dbReference type="Pfam" id="PF13518">
    <property type="entry name" value="HTH_28"/>
    <property type="match status" value="3"/>
</dbReference>